<name>A0A0R3SCW1_HYMDI</name>
<reference evidence="1 2" key="2">
    <citation type="submission" date="2018-11" db="EMBL/GenBank/DDBJ databases">
        <authorList>
            <consortium name="Pathogen Informatics"/>
        </authorList>
    </citation>
    <scope>NUCLEOTIDE SEQUENCE [LARGE SCALE GENOMIC DNA]</scope>
</reference>
<evidence type="ECO:0000313" key="2">
    <source>
        <dbReference type="Proteomes" id="UP000274504"/>
    </source>
</evidence>
<gene>
    <name evidence="1" type="ORF">HDID_LOCUS2456</name>
</gene>
<proteinExistence type="predicted"/>
<sequence length="124" mass="13954">MESSQGETFKLICKNEWLPTSVEATYPQKKMIAGRVPFRAGPKLRKSNPNFLLFLCEREATFSRNAKLAALEGSGQSELASQINKAFLLICRMGNRRNDRRAILSRLPICGAFLALNEDNVHLQ</sequence>
<dbReference type="EMBL" id="UYSG01000603">
    <property type="protein sequence ID" value="VDL19917.1"/>
    <property type="molecule type" value="Genomic_DNA"/>
</dbReference>
<protein>
    <submittedName>
        <fullName evidence="1 3">Uncharacterized protein</fullName>
    </submittedName>
</protein>
<dbReference type="Proteomes" id="UP000274504">
    <property type="component" value="Unassembled WGS sequence"/>
</dbReference>
<dbReference type="AlphaFoldDB" id="A0A0R3SCW1"/>
<organism evidence="3">
    <name type="scientific">Hymenolepis diminuta</name>
    <name type="common">Rat tapeworm</name>
    <dbReference type="NCBI Taxonomy" id="6216"/>
    <lineage>
        <taxon>Eukaryota</taxon>
        <taxon>Metazoa</taxon>
        <taxon>Spiralia</taxon>
        <taxon>Lophotrochozoa</taxon>
        <taxon>Platyhelminthes</taxon>
        <taxon>Cestoda</taxon>
        <taxon>Eucestoda</taxon>
        <taxon>Cyclophyllidea</taxon>
        <taxon>Hymenolepididae</taxon>
        <taxon>Hymenolepis</taxon>
    </lineage>
</organism>
<evidence type="ECO:0000313" key="1">
    <source>
        <dbReference type="EMBL" id="VDL19917.1"/>
    </source>
</evidence>
<evidence type="ECO:0000313" key="3">
    <source>
        <dbReference type="WBParaSite" id="HDID_0000245501-mRNA-1"/>
    </source>
</evidence>
<accession>A0A0R3SCW1</accession>
<dbReference type="WBParaSite" id="HDID_0000245501-mRNA-1">
    <property type="protein sequence ID" value="HDID_0000245501-mRNA-1"/>
    <property type="gene ID" value="HDID_0000245501"/>
</dbReference>
<reference evidence="3" key="1">
    <citation type="submission" date="2017-02" db="UniProtKB">
        <authorList>
            <consortium name="WormBaseParasite"/>
        </authorList>
    </citation>
    <scope>IDENTIFICATION</scope>
</reference>